<gene>
    <name evidence="2" type="ORF">AVDCRST_MAG87-609</name>
</gene>
<name>A0A6J4UHS7_9BACT</name>
<dbReference type="AlphaFoldDB" id="A0A6J4UHS7"/>
<dbReference type="Gene3D" id="3.30.1330.40">
    <property type="entry name" value="RutC-like"/>
    <property type="match status" value="1"/>
</dbReference>
<evidence type="ECO:0000313" key="2">
    <source>
        <dbReference type="EMBL" id="CAA9547675.1"/>
    </source>
</evidence>
<accession>A0A6J4UHS7</accession>
<dbReference type="PANTHER" id="PTHR43760">
    <property type="entry name" value="ENDORIBONUCLEASE-RELATED"/>
    <property type="match status" value="1"/>
</dbReference>
<dbReference type="Pfam" id="PF14588">
    <property type="entry name" value="YjgF_endoribonc"/>
    <property type="match status" value="1"/>
</dbReference>
<dbReference type="CDD" id="cd02199">
    <property type="entry name" value="YjgF_YER057c_UK114_like_1"/>
    <property type="match status" value="1"/>
</dbReference>
<dbReference type="InterPro" id="IPR013813">
    <property type="entry name" value="Endoribo_LPSP/chorism_mut-like"/>
</dbReference>
<dbReference type="PANTHER" id="PTHR43760:SF1">
    <property type="entry name" value="ENDORIBONUCLEASE L-PSP_CHORISMATE MUTASE-LIKE DOMAIN-CONTAINING PROTEIN"/>
    <property type="match status" value="1"/>
</dbReference>
<organism evidence="2">
    <name type="scientific">uncultured Thermomicrobiales bacterium</name>
    <dbReference type="NCBI Taxonomy" id="1645740"/>
    <lineage>
        <taxon>Bacteria</taxon>
        <taxon>Pseudomonadati</taxon>
        <taxon>Thermomicrobiota</taxon>
        <taxon>Thermomicrobia</taxon>
        <taxon>Thermomicrobiales</taxon>
        <taxon>environmental samples</taxon>
    </lineage>
</organism>
<feature type="domain" description="Endoribonuclease L-PSP/chorismate mutase-like" evidence="1">
    <location>
        <begin position="31"/>
        <end position="129"/>
    </location>
</feature>
<dbReference type="EMBL" id="CADCWJ010000153">
    <property type="protein sequence ID" value="CAA9547675.1"/>
    <property type="molecule type" value="Genomic_DNA"/>
</dbReference>
<dbReference type="SUPFAM" id="SSF55298">
    <property type="entry name" value="YjgF-like"/>
    <property type="match status" value="1"/>
</dbReference>
<proteinExistence type="predicted"/>
<protein>
    <submittedName>
        <fullName evidence="2">RidA/YER057c/UK114 superfamily, group 1</fullName>
    </submittedName>
</protein>
<reference evidence="2" key="1">
    <citation type="submission" date="2020-02" db="EMBL/GenBank/DDBJ databases">
        <authorList>
            <person name="Meier V. D."/>
        </authorList>
    </citation>
    <scope>NUCLEOTIDE SEQUENCE</scope>
    <source>
        <strain evidence="2">AVDCRST_MAG87</strain>
    </source>
</reference>
<sequence>MAHPDERLKELGITLEEKTTFHPAVALGVITGNLLYLSGSTPSDPRFTGRVGEVLSVEEGYAAARDCAINQVAVAKSVLGDLGRVRRVVKVLGMVNAAPGFPDTPAVVHGASELFFAVFGERGVHARSAVGLQALPSDVAVEIETIFEIDPE</sequence>
<dbReference type="InterPro" id="IPR035959">
    <property type="entry name" value="RutC-like_sf"/>
</dbReference>
<evidence type="ECO:0000259" key="1">
    <source>
        <dbReference type="Pfam" id="PF14588"/>
    </source>
</evidence>